<gene>
    <name evidence="2" type="ORF">EVA_13051</name>
</gene>
<dbReference type="GO" id="GO:0030246">
    <property type="term" value="F:carbohydrate binding"/>
    <property type="evidence" value="ECO:0007669"/>
    <property type="project" value="InterPro"/>
</dbReference>
<dbReference type="CDD" id="cd09620">
    <property type="entry name" value="CBM9_like_3"/>
    <property type="match status" value="1"/>
</dbReference>
<sequence length="214" mass="24408">MKVKKISAANVDACSLPKLFDEEKIDFQTIQCVNWAEYPYKPKVQFRVAHTNDSILLHFKVQEESVRARYGEDNGSVWTDSCVEFFSVPAGDGIYYNIECNCIGTILIGAGPERNGREHAPKEVTALVQRWSSLGTSTFEEREGDEANWEVALIIPYAVFFKHQITSLDGKEVKANFYKCGDELKTPHFLSWNPIAIEKPDFHRPDFFGTLEFE</sequence>
<name>J9CFN0_9ZZZZ</name>
<dbReference type="AlphaFoldDB" id="J9CFN0"/>
<dbReference type="GO" id="GO:0016052">
    <property type="term" value="P:carbohydrate catabolic process"/>
    <property type="evidence" value="ECO:0007669"/>
    <property type="project" value="InterPro"/>
</dbReference>
<reference evidence="2" key="1">
    <citation type="journal article" date="2012" name="PLoS ONE">
        <title>Gene sets for utilization of primary and secondary nutrition supplies in the distal gut of endangered iberian lynx.</title>
        <authorList>
            <person name="Alcaide M."/>
            <person name="Messina E."/>
            <person name="Richter M."/>
            <person name="Bargiela R."/>
            <person name="Peplies J."/>
            <person name="Huws S.A."/>
            <person name="Newbold C.J."/>
            <person name="Golyshin P.N."/>
            <person name="Simon M.A."/>
            <person name="Lopez G."/>
            <person name="Yakimov M.M."/>
            <person name="Ferrer M."/>
        </authorList>
    </citation>
    <scope>NUCLEOTIDE SEQUENCE</scope>
</reference>
<dbReference type="SUPFAM" id="SSF49344">
    <property type="entry name" value="CBD9-like"/>
    <property type="match status" value="1"/>
</dbReference>
<organism evidence="2">
    <name type="scientific">gut metagenome</name>
    <dbReference type="NCBI Taxonomy" id="749906"/>
    <lineage>
        <taxon>unclassified sequences</taxon>
        <taxon>metagenomes</taxon>
        <taxon>organismal metagenomes</taxon>
    </lineage>
</organism>
<dbReference type="EMBL" id="AMCI01004083">
    <property type="protein sequence ID" value="EJW98840.1"/>
    <property type="molecule type" value="Genomic_DNA"/>
</dbReference>
<dbReference type="GO" id="GO:0004553">
    <property type="term" value="F:hydrolase activity, hydrolyzing O-glycosyl compounds"/>
    <property type="evidence" value="ECO:0007669"/>
    <property type="project" value="InterPro"/>
</dbReference>
<comment type="caution">
    <text evidence="2">The sequence shown here is derived from an EMBL/GenBank/DDBJ whole genome shotgun (WGS) entry which is preliminary data.</text>
</comment>
<dbReference type="Pfam" id="PF16011">
    <property type="entry name" value="CBM9_2"/>
    <property type="match status" value="1"/>
</dbReference>
<evidence type="ECO:0000259" key="1">
    <source>
        <dbReference type="Pfam" id="PF16011"/>
    </source>
</evidence>
<feature type="domain" description="Carbohydrate-binding" evidence="1">
    <location>
        <begin position="16"/>
        <end position="213"/>
    </location>
</feature>
<dbReference type="Gene3D" id="2.60.40.1190">
    <property type="match status" value="1"/>
</dbReference>
<accession>J9CFN0</accession>
<proteinExistence type="predicted"/>
<evidence type="ECO:0000313" key="2">
    <source>
        <dbReference type="EMBL" id="EJW98840.1"/>
    </source>
</evidence>
<dbReference type="InterPro" id="IPR010502">
    <property type="entry name" value="Carb-bd_dom_fam9"/>
</dbReference>
<protein>
    <recommendedName>
        <fullName evidence="1">Carbohydrate-binding domain-containing protein</fullName>
    </recommendedName>
</protein>